<dbReference type="Gene3D" id="3.90.470.20">
    <property type="entry name" value="4'-phosphopantetheinyl transferase domain"/>
    <property type="match status" value="1"/>
</dbReference>
<dbReference type="KEGG" id="fbe:FF125_04650"/>
<proteinExistence type="predicted"/>
<dbReference type="AlphaFoldDB" id="A0A5B7TRZ5"/>
<sequence length="203" mass="23248">MIGNDVVDLNLAKSQSNWKRKGFLEKVFTPKEQLIISETAGSFTTVWLLWSMKESAYKIYSRQYNTRFFAPKEFKCELNAIQNTVCINGITYYTSSTISRENIHTLATLNKDESITTDFFRLKNDTYDVQHNTTYENLKLAVANQFKVPVTKVNIEKDNNGIPFVKYRQGNLNLSASIKPGYVERTSISISHHGLYGAYAFVN</sequence>
<evidence type="ECO:0000313" key="4">
    <source>
        <dbReference type="Proteomes" id="UP000306229"/>
    </source>
</evidence>
<dbReference type="OrthoDB" id="663853at2"/>
<dbReference type="InterPro" id="IPR008278">
    <property type="entry name" value="4-PPantetheinyl_Trfase_dom"/>
</dbReference>
<evidence type="ECO:0000256" key="1">
    <source>
        <dbReference type="ARBA" id="ARBA00022679"/>
    </source>
</evidence>
<dbReference type="GO" id="GO:0000287">
    <property type="term" value="F:magnesium ion binding"/>
    <property type="evidence" value="ECO:0007669"/>
    <property type="project" value="InterPro"/>
</dbReference>
<organism evidence="3 4">
    <name type="scientific">Aureibaculum algae</name>
    <dbReference type="NCBI Taxonomy" id="2584122"/>
    <lineage>
        <taxon>Bacteria</taxon>
        <taxon>Pseudomonadati</taxon>
        <taxon>Bacteroidota</taxon>
        <taxon>Flavobacteriia</taxon>
        <taxon>Flavobacteriales</taxon>
        <taxon>Flavobacteriaceae</taxon>
        <taxon>Aureibaculum</taxon>
    </lineage>
</organism>
<reference evidence="3 4" key="1">
    <citation type="submission" date="2019-05" db="EMBL/GenBank/DDBJ databases">
        <title>Algicella ahnfeltiae gen. nov., sp. nov., a novel marine bacterium of the family Flavobacteriaceae isolated from a red alga.</title>
        <authorList>
            <person name="Nedashkovskaya O.I."/>
            <person name="Kukhlevskiy A.D."/>
            <person name="Kim S.-G."/>
            <person name="Zhukova N.V."/>
            <person name="Mikhailov V.V."/>
        </authorList>
    </citation>
    <scope>NUCLEOTIDE SEQUENCE [LARGE SCALE GENOMIC DNA]</scope>
    <source>
        <strain evidence="3 4">10Alg115</strain>
    </source>
</reference>
<protein>
    <submittedName>
        <fullName evidence="3">4-phosphopantetheinyl transferase family protein</fullName>
    </submittedName>
</protein>
<accession>A0A5B7TRZ5</accession>
<keyword evidence="1 3" id="KW-0808">Transferase</keyword>
<dbReference type="GO" id="GO:0008897">
    <property type="term" value="F:holo-[acyl-carrier-protein] synthase activity"/>
    <property type="evidence" value="ECO:0007669"/>
    <property type="project" value="InterPro"/>
</dbReference>
<dbReference type="RefSeq" id="WP_138948684.1">
    <property type="nucleotide sequence ID" value="NZ_CP040749.1"/>
</dbReference>
<dbReference type="InterPro" id="IPR037143">
    <property type="entry name" value="4-PPantetheinyl_Trfase_dom_sf"/>
</dbReference>
<dbReference type="Pfam" id="PF01648">
    <property type="entry name" value="ACPS"/>
    <property type="match status" value="1"/>
</dbReference>
<dbReference type="EMBL" id="CP040749">
    <property type="protein sequence ID" value="QCX37757.1"/>
    <property type="molecule type" value="Genomic_DNA"/>
</dbReference>
<keyword evidence="4" id="KW-1185">Reference proteome</keyword>
<dbReference type="Proteomes" id="UP000306229">
    <property type="component" value="Chromosome"/>
</dbReference>
<feature type="domain" description="4'-phosphopantetheinyl transferase" evidence="2">
    <location>
        <begin position="2"/>
        <end position="84"/>
    </location>
</feature>
<dbReference type="SUPFAM" id="SSF56214">
    <property type="entry name" value="4'-phosphopantetheinyl transferase"/>
    <property type="match status" value="1"/>
</dbReference>
<evidence type="ECO:0000259" key="2">
    <source>
        <dbReference type="Pfam" id="PF01648"/>
    </source>
</evidence>
<name>A0A5B7TRZ5_9FLAO</name>
<gene>
    <name evidence="3" type="ORF">FF125_04650</name>
</gene>
<evidence type="ECO:0000313" key="3">
    <source>
        <dbReference type="EMBL" id="QCX37757.1"/>
    </source>
</evidence>